<comment type="catalytic activity">
    <reaction evidence="18">
        <text>10-formyltetrahydrofolyl-(gamma-L-Glu)(n) + L-glutamate + ATP = 10-formyltetrahydrofolyl-(gamma-L-Glu)(n+1) + ADP + phosphate + H(+)</text>
        <dbReference type="Rhea" id="RHEA:51904"/>
        <dbReference type="Rhea" id="RHEA-COMP:13088"/>
        <dbReference type="Rhea" id="RHEA-COMP:14300"/>
        <dbReference type="ChEBI" id="CHEBI:15378"/>
        <dbReference type="ChEBI" id="CHEBI:29985"/>
        <dbReference type="ChEBI" id="CHEBI:30616"/>
        <dbReference type="ChEBI" id="CHEBI:43474"/>
        <dbReference type="ChEBI" id="CHEBI:134413"/>
        <dbReference type="ChEBI" id="CHEBI:456216"/>
        <dbReference type="EC" id="6.3.2.17"/>
    </reaction>
</comment>
<evidence type="ECO:0000313" key="24">
    <source>
        <dbReference type="Proteomes" id="UP000309389"/>
    </source>
</evidence>
<name>A0A4T3F2L7_9SPHN</name>
<dbReference type="GO" id="GO:0005737">
    <property type="term" value="C:cytoplasm"/>
    <property type="evidence" value="ECO:0007669"/>
    <property type="project" value="TreeGrafter"/>
</dbReference>
<dbReference type="SUPFAM" id="SSF53623">
    <property type="entry name" value="MurD-like peptide ligases, catalytic domain"/>
    <property type="match status" value="1"/>
</dbReference>
<dbReference type="GO" id="GO:0008841">
    <property type="term" value="F:dihydrofolate synthase activity"/>
    <property type="evidence" value="ECO:0007669"/>
    <property type="project" value="UniProtKB-EC"/>
</dbReference>
<comment type="caution">
    <text evidence="23">The sequence shown here is derived from an EMBL/GenBank/DDBJ whole genome shotgun (WGS) entry which is preliminary data.</text>
</comment>
<evidence type="ECO:0000313" key="23">
    <source>
        <dbReference type="EMBL" id="TIX50330.1"/>
    </source>
</evidence>
<dbReference type="InterPro" id="IPR036615">
    <property type="entry name" value="Mur_ligase_C_dom_sf"/>
</dbReference>
<dbReference type="Proteomes" id="UP000309389">
    <property type="component" value="Unassembled WGS sequence"/>
</dbReference>
<proteinExistence type="inferred from homology"/>
<comment type="function">
    <text evidence="1">Functions in two distinct reactions of the de novo folate biosynthetic pathway. Catalyzes the addition of a glutamate residue to dihydropteroate (7,8-dihydropteroate or H2Pte) to form dihydrofolate (7,8-dihydrofolate monoglutamate or H2Pte-Glu). Also catalyzes successive additions of L-glutamate to tetrahydrofolate or 10-formyltetrahydrofolate or 5,10-methylenetetrahydrofolate, leading to folylpolyglutamate derivatives.</text>
</comment>
<dbReference type="SUPFAM" id="SSF53244">
    <property type="entry name" value="MurD-like peptide ligases, peptide-binding domain"/>
    <property type="match status" value="1"/>
</dbReference>
<comment type="similarity">
    <text evidence="4 21">Belongs to the folylpolyglutamate synthase family.</text>
</comment>
<evidence type="ECO:0000256" key="14">
    <source>
        <dbReference type="ARBA" id="ARBA00030048"/>
    </source>
</evidence>
<comment type="catalytic activity">
    <reaction evidence="19">
        <text>(6R)-5,10-methylenetetrahydrofolyl-(gamma-L-Glu)(n) + L-glutamate + ATP = (6R)-5,10-methylenetetrahydrofolyl-(gamma-L-Glu)(n+1) + ADP + phosphate + H(+)</text>
        <dbReference type="Rhea" id="RHEA:51912"/>
        <dbReference type="Rhea" id="RHEA-COMP:13257"/>
        <dbReference type="Rhea" id="RHEA-COMP:13258"/>
        <dbReference type="ChEBI" id="CHEBI:15378"/>
        <dbReference type="ChEBI" id="CHEBI:29985"/>
        <dbReference type="ChEBI" id="CHEBI:30616"/>
        <dbReference type="ChEBI" id="CHEBI:43474"/>
        <dbReference type="ChEBI" id="CHEBI:136572"/>
        <dbReference type="ChEBI" id="CHEBI:456216"/>
        <dbReference type="EC" id="6.3.2.17"/>
    </reaction>
</comment>
<dbReference type="EMBL" id="SSHH01000002">
    <property type="protein sequence ID" value="TIX50330.1"/>
    <property type="molecule type" value="Genomic_DNA"/>
</dbReference>
<dbReference type="PANTHER" id="PTHR11136:SF0">
    <property type="entry name" value="DIHYDROFOLATE SYNTHETASE-RELATED"/>
    <property type="match status" value="1"/>
</dbReference>
<dbReference type="Gene3D" id="3.90.190.20">
    <property type="entry name" value="Mur ligase, C-terminal domain"/>
    <property type="match status" value="1"/>
</dbReference>
<dbReference type="GO" id="GO:0046872">
    <property type="term" value="F:metal ion binding"/>
    <property type="evidence" value="ECO:0007669"/>
    <property type="project" value="UniProtKB-KW"/>
</dbReference>
<comment type="pathway">
    <text evidence="3">Cofactor biosynthesis; tetrahydrofolylpolyglutamate biosynthesis.</text>
</comment>
<dbReference type="PROSITE" id="PS01012">
    <property type="entry name" value="FOLYLPOLYGLU_SYNT_2"/>
    <property type="match status" value="1"/>
</dbReference>
<dbReference type="PANTHER" id="PTHR11136">
    <property type="entry name" value="FOLYLPOLYGLUTAMATE SYNTHASE-RELATED"/>
    <property type="match status" value="1"/>
</dbReference>
<dbReference type="RefSeq" id="WP_136693349.1">
    <property type="nucleotide sequence ID" value="NZ_SSHH01000002.1"/>
</dbReference>
<organism evidence="23 24">
    <name type="scientific">Alteraurantiacibacter aquimixticola</name>
    <dbReference type="NCBI Taxonomy" id="2489173"/>
    <lineage>
        <taxon>Bacteria</taxon>
        <taxon>Pseudomonadati</taxon>
        <taxon>Pseudomonadota</taxon>
        <taxon>Alphaproteobacteria</taxon>
        <taxon>Sphingomonadales</taxon>
        <taxon>Erythrobacteraceae</taxon>
        <taxon>Alteraurantiacibacter</taxon>
    </lineage>
</organism>
<accession>A0A4T3F2L7</accession>
<evidence type="ECO:0000256" key="21">
    <source>
        <dbReference type="PIRNR" id="PIRNR001563"/>
    </source>
</evidence>
<dbReference type="InterPro" id="IPR036565">
    <property type="entry name" value="Mur-like_cat_sf"/>
</dbReference>
<evidence type="ECO:0000256" key="17">
    <source>
        <dbReference type="ARBA" id="ARBA00047493"/>
    </source>
</evidence>
<keyword evidence="24" id="KW-1185">Reference proteome</keyword>
<dbReference type="InterPro" id="IPR004101">
    <property type="entry name" value="Mur_ligase_C"/>
</dbReference>
<dbReference type="GO" id="GO:0046656">
    <property type="term" value="P:folic acid biosynthetic process"/>
    <property type="evidence" value="ECO:0007669"/>
    <property type="project" value="UniProtKB-KW"/>
</dbReference>
<evidence type="ECO:0000256" key="3">
    <source>
        <dbReference type="ARBA" id="ARBA00005150"/>
    </source>
</evidence>
<evidence type="ECO:0000256" key="20">
    <source>
        <dbReference type="ARBA" id="ARBA00049161"/>
    </source>
</evidence>
<keyword evidence="9" id="KW-0479">Metal-binding</keyword>
<keyword evidence="12" id="KW-0460">Magnesium</keyword>
<dbReference type="GO" id="GO:0005524">
    <property type="term" value="F:ATP binding"/>
    <property type="evidence" value="ECO:0007669"/>
    <property type="project" value="UniProtKB-KW"/>
</dbReference>
<reference evidence="23 24" key="1">
    <citation type="submission" date="2019-04" db="EMBL/GenBank/DDBJ databases">
        <title>Altererythrobacter aquimixticola sp. nov., isolated from sediment of junction between the ocean and a freshwater spring.</title>
        <authorList>
            <person name="Yoon J.-H."/>
        </authorList>
    </citation>
    <scope>NUCLEOTIDE SEQUENCE [LARGE SCALE GENOMIC DNA]</scope>
    <source>
        <strain evidence="23 24">SSKS-13</strain>
    </source>
</reference>
<dbReference type="PIRSF" id="PIRSF001563">
    <property type="entry name" value="Folylpolyglu_synth"/>
    <property type="match status" value="1"/>
</dbReference>
<keyword evidence="11 21" id="KW-0067">ATP-binding</keyword>
<dbReference type="OrthoDB" id="9809356at2"/>
<evidence type="ECO:0000256" key="13">
    <source>
        <dbReference type="ARBA" id="ARBA00022909"/>
    </source>
</evidence>
<dbReference type="Pfam" id="PF02875">
    <property type="entry name" value="Mur_ligase_C"/>
    <property type="match status" value="1"/>
</dbReference>
<sequence>MKDFASSGDPEVQAQLDRLSALSLPQGRIGLEVIHEILDRLGNPERDLPPVFHVAGTNGKGSTCAYLRAMLEAEGLTVHVATKPHLVRYNERIRVAGKLISDNMLAALLKEVLDISEDLGPSFFEVTTAATLLAFSRVPADACVIEVGLGGRFDATNVMVQPAACGISSLGVDHHQFLLNEDPTAPSPDNPEVRIAFEKVGIVRAGSPMVTQNYREDMEAMIAQRCADEGAPLFMRGKAWDAEVSDDGIAYRDEHGTLSLPLPQMPGSHQGDNAALAVAMLRHQDVVSVSPEAMAEGISSAIWPARLQVLADGPLTRLLPEAMVLLDGGHNPDAALAMAKFLDSKADKPVDAIMGMLSAKDARTTLEIIAPHLSSFTAIPIEGSEYHPLEDLAAMARNAGVGEVHMADSLEEALQGLASRHKKGGTVLIAGSLYLAGNVLKANGEVPD</sequence>
<evidence type="ECO:0000256" key="4">
    <source>
        <dbReference type="ARBA" id="ARBA00008276"/>
    </source>
</evidence>
<dbReference type="AlphaFoldDB" id="A0A4T3F2L7"/>
<evidence type="ECO:0000256" key="19">
    <source>
        <dbReference type="ARBA" id="ARBA00049035"/>
    </source>
</evidence>
<dbReference type="GO" id="GO:0004326">
    <property type="term" value="F:tetrahydrofolylpolyglutamate synthase activity"/>
    <property type="evidence" value="ECO:0007669"/>
    <property type="project" value="UniProtKB-EC"/>
</dbReference>
<evidence type="ECO:0000256" key="10">
    <source>
        <dbReference type="ARBA" id="ARBA00022741"/>
    </source>
</evidence>
<evidence type="ECO:0000256" key="1">
    <source>
        <dbReference type="ARBA" id="ARBA00002714"/>
    </source>
</evidence>
<keyword evidence="13" id="KW-0289">Folate biosynthesis</keyword>
<evidence type="ECO:0000256" key="12">
    <source>
        <dbReference type="ARBA" id="ARBA00022842"/>
    </source>
</evidence>
<dbReference type="InterPro" id="IPR018109">
    <property type="entry name" value="Folylpolyglutamate_synth_CS"/>
</dbReference>
<dbReference type="InterPro" id="IPR001645">
    <property type="entry name" value="Folylpolyglutamate_synth"/>
</dbReference>
<evidence type="ECO:0000256" key="9">
    <source>
        <dbReference type="ARBA" id="ARBA00022723"/>
    </source>
</evidence>
<comment type="catalytic activity">
    <reaction evidence="20">
        <text>7,8-dihydropteroate + L-glutamate + ATP = 7,8-dihydrofolate + ADP + phosphate + H(+)</text>
        <dbReference type="Rhea" id="RHEA:23584"/>
        <dbReference type="ChEBI" id="CHEBI:15378"/>
        <dbReference type="ChEBI" id="CHEBI:17839"/>
        <dbReference type="ChEBI" id="CHEBI:29985"/>
        <dbReference type="ChEBI" id="CHEBI:30616"/>
        <dbReference type="ChEBI" id="CHEBI:43474"/>
        <dbReference type="ChEBI" id="CHEBI:57451"/>
        <dbReference type="ChEBI" id="CHEBI:456216"/>
        <dbReference type="EC" id="6.3.2.12"/>
    </reaction>
</comment>
<comment type="catalytic activity">
    <reaction evidence="17">
        <text>(6S)-5,6,7,8-tetrahydrofolyl-(gamma-L-Glu)(n) + L-glutamate + ATP = (6S)-5,6,7,8-tetrahydrofolyl-(gamma-L-Glu)(n+1) + ADP + phosphate + H(+)</text>
        <dbReference type="Rhea" id="RHEA:10580"/>
        <dbReference type="Rhea" id="RHEA-COMP:14738"/>
        <dbReference type="Rhea" id="RHEA-COMP:14740"/>
        <dbReference type="ChEBI" id="CHEBI:15378"/>
        <dbReference type="ChEBI" id="CHEBI:29985"/>
        <dbReference type="ChEBI" id="CHEBI:30616"/>
        <dbReference type="ChEBI" id="CHEBI:43474"/>
        <dbReference type="ChEBI" id="CHEBI:141005"/>
        <dbReference type="ChEBI" id="CHEBI:456216"/>
        <dbReference type="EC" id="6.3.2.17"/>
    </reaction>
</comment>
<dbReference type="EC" id="6.3.2.17" evidence="6"/>
<dbReference type="NCBIfam" id="TIGR01499">
    <property type="entry name" value="folC"/>
    <property type="match status" value="1"/>
</dbReference>
<keyword evidence="8 21" id="KW-0436">Ligase</keyword>
<keyword evidence="10 21" id="KW-0547">Nucleotide-binding</keyword>
<protein>
    <recommendedName>
        <fullName evidence="7">Dihydrofolate synthase/folylpolyglutamate synthase</fullName>
        <ecNumber evidence="5">6.3.2.12</ecNumber>
        <ecNumber evidence="6">6.3.2.17</ecNumber>
    </recommendedName>
    <alternativeName>
        <fullName evidence="16">Folylpoly-gamma-glutamate synthetase-dihydrofolate synthetase</fullName>
    </alternativeName>
    <alternativeName>
        <fullName evidence="14">Folylpolyglutamate synthetase</fullName>
    </alternativeName>
    <alternativeName>
        <fullName evidence="15">Tetrahydrofolylpolyglutamate synthase</fullName>
    </alternativeName>
</protein>
<dbReference type="Gene3D" id="3.40.1190.10">
    <property type="entry name" value="Mur-like, catalytic domain"/>
    <property type="match status" value="1"/>
</dbReference>
<evidence type="ECO:0000256" key="11">
    <source>
        <dbReference type="ARBA" id="ARBA00022840"/>
    </source>
</evidence>
<evidence type="ECO:0000259" key="22">
    <source>
        <dbReference type="Pfam" id="PF02875"/>
    </source>
</evidence>
<evidence type="ECO:0000256" key="15">
    <source>
        <dbReference type="ARBA" id="ARBA00030592"/>
    </source>
</evidence>
<evidence type="ECO:0000256" key="5">
    <source>
        <dbReference type="ARBA" id="ARBA00013023"/>
    </source>
</evidence>
<gene>
    <name evidence="23" type="ORF">E5222_08600</name>
</gene>
<evidence type="ECO:0000256" key="16">
    <source>
        <dbReference type="ARBA" id="ARBA00032510"/>
    </source>
</evidence>
<evidence type="ECO:0000256" key="6">
    <source>
        <dbReference type="ARBA" id="ARBA00013025"/>
    </source>
</evidence>
<evidence type="ECO:0000256" key="18">
    <source>
        <dbReference type="ARBA" id="ARBA00047808"/>
    </source>
</evidence>
<comment type="pathway">
    <text evidence="2">Cofactor biosynthesis; tetrahydrofolate biosynthesis; 7,8-dihydrofolate from 2-amino-4-hydroxy-6-hydroxymethyl-7,8-dihydropteridine diphosphate and 4-aminobenzoate: step 2/2.</text>
</comment>
<evidence type="ECO:0000256" key="2">
    <source>
        <dbReference type="ARBA" id="ARBA00004799"/>
    </source>
</evidence>
<feature type="domain" description="Mur ligase C-terminal" evidence="22">
    <location>
        <begin position="322"/>
        <end position="432"/>
    </location>
</feature>
<evidence type="ECO:0000256" key="8">
    <source>
        <dbReference type="ARBA" id="ARBA00022598"/>
    </source>
</evidence>
<dbReference type="EC" id="6.3.2.12" evidence="5"/>
<evidence type="ECO:0000256" key="7">
    <source>
        <dbReference type="ARBA" id="ARBA00019357"/>
    </source>
</evidence>